<evidence type="ECO:0000256" key="1">
    <source>
        <dbReference type="ARBA" id="ARBA00004651"/>
    </source>
</evidence>
<dbReference type="GeneID" id="25566558"/>
<feature type="transmembrane region" description="Helical" evidence="7">
    <location>
        <begin position="332"/>
        <end position="350"/>
    </location>
</feature>
<evidence type="ECO:0000256" key="3">
    <source>
        <dbReference type="ARBA" id="ARBA00022475"/>
    </source>
</evidence>
<feature type="transmembrane region" description="Helical" evidence="7">
    <location>
        <begin position="133"/>
        <end position="152"/>
    </location>
</feature>
<evidence type="ECO:0000256" key="6">
    <source>
        <dbReference type="ARBA" id="ARBA00023136"/>
    </source>
</evidence>
<dbReference type="Pfam" id="PF07690">
    <property type="entry name" value="MFS_1"/>
    <property type="match status" value="2"/>
</dbReference>
<evidence type="ECO:0000256" key="7">
    <source>
        <dbReference type="SAM" id="Phobius"/>
    </source>
</evidence>
<evidence type="ECO:0000313" key="9">
    <source>
        <dbReference type="EMBL" id="KNC51495.1"/>
    </source>
</evidence>
<protein>
    <submittedName>
        <fullName evidence="9">Major facilitator transporter</fullName>
    </submittedName>
</protein>
<dbReference type="InterPro" id="IPR050171">
    <property type="entry name" value="MFS_Transporters"/>
</dbReference>
<dbReference type="SUPFAM" id="SSF103473">
    <property type="entry name" value="MFS general substrate transporter"/>
    <property type="match status" value="1"/>
</dbReference>
<dbReference type="eggNOG" id="ENOG502S5YA">
    <property type="taxonomic scope" value="Eukaryota"/>
</dbReference>
<dbReference type="AlphaFoldDB" id="A0A0L0DH03"/>
<evidence type="ECO:0000259" key="8">
    <source>
        <dbReference type="PROSITE" id="PS50850"/>
    </source>
</evidence>
<dbReference type="PANTHER" id="PTHR23517">
    <property type="entry name" value="RESISTANCE PROTEIN MDTM, PUTATIVE-RELATED-RELATED"/>
    <property type="match status" value="1"/>
</dbReference>
<dbReference type="GO" id="GO:0022857">
    <property type="term" value="F:transmembrane transporter activity"/>
    <property type="evidence" value="ECO:0007669"/>
    <property type="project" value="InterPro"/>
</dbReference>
<dbReference type="RefSeq" id="XP_013756153.1">
    <property type="nucleotide sequence ID" value="XM_013900699.1"/>
</dbReference>
<sequence length="423" mass="43380">MASAVWGEESYKGKVMFIISFGCAKAATNLIVGPLADWYGRRVTLIAGMILGLPVPIVVLFAQSWSLVVVVNVLFGVSQGLIGSSLIFMMVDVFGLSAKGTAVGISECTIYSSVATVSIAAAALADAYGYRPIPFLIGALVGAIGLAASFLVTDTMDLVAAQQAAATGATLDAAHDAGFVEEVPLAEMGSIDPATSAETGLIPVSHANANANANASAIASSPTVTRAILGLATNRNFILVAVCGLVSKGQDAVIWGLAPEFLETRHGLSLAATGLIIGLYTGAWGLSQLAFGSLSDTYGRKLFLTGGMAANTVAILLFVATPDLTPWLPLRIILWSLSMVLLGIGTASIYPTMQAAAADEVEPAWRGSSLGIYRAIRDFGLAVGALSVSSVADAVGLEWSFVALAVVVGLVGASIAFGYVNRS</sequence>
<dbReference type="PANTHER" id="PTHR23517:SF3">
    <property type="entry name" value="INTEGRAL MEMBRANE TRANSPORT PROTEIN"/>
    <property type="match status" value="1"/>
</dbReference>
<feature type="transmembrane region" description="Helical" evidence="7">
    <location>
        <begin position="401"/>
        <end position="420"/>
    </location>
</feature>
<reference evidence="9 10" key="1">
    <citation type="submission" date="2010-05" db="EMBL/GenBank/DDBJ databases">
        <title>The Genome Sequence of Thecamonas trahens ATCC 50062.</title>
        <authorList>
            <consortium name="The Broad Institute Genome Sequencing Platform"/>
            <person name="Russ C."/>
            <person name="Cuomo C."/>
            <person name="Shea T."/>
            <person name="Young S.K."/>
            <person name="Zeng Q."/>
            <person name="Koehrsen M."/>
            <person name="Haas B."/>
            <person name="Borodovsky M."/>
            <person name="Guigo R."/>
            <person name="Alvarado L."/>
            <person name="Berlin A."/>
            <person name="Bochicchio J."/>
            <person name="Borenstein D."/>
            <person name="Chapman S."/>
            <person name="Chen Z."/>
            <person name="Freedman E."/>
            <person name="Gellesch M."/>
            <person name="Goldberg J."/>
            <person name="Griggs A."/>
            <person name="Gujja S."/>
            <person name="Heilman E."/>
            <person name="Heiman D."/>
            <person name="Hepburn T."/>
            <person name="Howarth C."/>
            <person name="Jen D."/>
            <person name="Larson L."/>
            <person name="Mehta T."/>
            <person name="Park D."/>
            <person name="Pearson M."/>
            <person name="Roberts A."/>
            <person name="Saif S."/>
            <person name="Shenoy N."/>
            <person name="Sisk P."/>
            <person name="Stolte C."/>
            <person name="Sykes S."/>
            <person name="Thomson T."/>
            <person name="Walk T."/>
            <person name="White J."/>
            <person name="Yandava C."/>
            <person name="Burger G."/>
            <person name="Gray M.W."/>
            <person name="Holland P.W.H."/>
            <person name="King N."/>
            <person name="Lang F.B.F."/>
            <person name="Roger A.J."/>
            <person name="Ruiz-Trillo I."/>
            <person name="Lander E."/>
            <person name="Nusbaum C."/>
        </authorList>
    </citation>
    <scope>NUCLEOTIDE SEQUENCE [LARGE SCALE GENOMIC DNA]</scope>
    <source>
        <strain evidence="9 10">ATCC 50062</strain>
    </source>
</reference>
<keyword evidence="10" id="KW-1185">Reference proteome</keyword>
<dbReference type="InterPro" id="IPR036259">
    <property type="entry name" value="MFS_trans_sf"/>
</dbReference>
<feature type="transmembrane region" description="Helical" evidence="7">
    <location>
        <begin position="302"/>
        <end position="320"/>
    </location>
</feature>
<dbReference type="EMBL" id="GL349467">
    <property type="protein sequence ID" value="KNC51495.1"/>
    <property type="molecule type" value="Genomic_DNA"/>
</dbReference>
<feature type="transmembrane region" description="Helical" evidence="7">
    <location>
        <begin position="270"/>
        <end position="290"/>
    </location>
</feature>
<feature type="transmembrane region" description="Helical" evidence="7">
    <location>
        <begin position="108"/>
        <end position="127"/>
    </location>
</feature>
<dbReference type="InterPro" id="IPR020846">
    <property type="entry name" value="MFS_dom"/>
</dbReference>
<feature type="domain" description="Major facilitator superfamily (MFS) profile" evidence="8">
    <location>
        <begin position="237"/>
        <end position="423"/>
    </location>
</feature>
<dbReference type="STRING" id="461836.A0A0L0DH03"/>
<dbReference type="OrthoDB" id="440553at2759"/>
<accession>A0A0L0DH03</accession>
<evidence type="ECO:0000256" key="5">
    <source>
        <dbReference type="ARBA" id="ARBA00022989"/>
    </source>
</evidence>
<dbReference type="Gene3D" id="1.20.1250.20">
    <property type="entry name" value="MFS general substrate transporter like domains"/>
    <property type="match status" value="2"/>
</dbReference>
<name>A0A0L0DH03_THETB</name>
<feature type="domain" description="Major facilitator superfamily (MFS) profile" evidence="8">
    <location>
        <begin position="1"/>
        <end position="157"/>
    </location>
</feature>
<comment type="subcellular location">
    <subcellularLocation>
        <location evidence="1">Cell membrane</location>
        <topology evidence="1">Multi-pass membrane protein</topology>
    </subcellularLocation>
</comment>
<evidence type="ECO:0000256" key="4">
    <source>
        <dbReference type="ARBA" id="ARBA00022692"/>
    </source>
</evidence>
<keyword evidence="3" id="KW-1003">Cell membrane</keyword>
<gene>
    <name evidence="9" type="ORF">AMSG_07692</name>
</gene>
<keyword evidence="6 7" id="KW-0472">Membrane</keyword>
<proteinExistence type="predicted"/>
<dbReference type="OMA" id="CAKAATN"/>
<dbReference type="InterPro" id="IPR011701">
    <property type="entry name" value="MFS"/>
</dbReference>
<organism evidence="9 10">
    <name type="scientific">Thecamonas trahens ATCC 50062</name>
    <dbReference type="NCBI Taxonomy" id="461836"/>
    <lineage>
        <taxon>Eukaryota</taxon>
        <taxon>Apusozoa</taxon>
        <taxon>Apusomonadida</taxon>
        <taxon>Apusomonadidae</taxon>
        <taxon>Thecamonas</taxon>
    </lineage>
</organism>
<evidence type="ECO:0000256" key="2">
    <source>
        <dbReference type="ARBA" id="ARBA00022448"/>
    </source>
</evidence>
<feature type="transmembrane region" description="Helical" evidence="7">
    <location>
        <begin position="68"/>
        <end position="96"/>
    </location>
</feature>
<evidence type="ECO:0000313" key="10">
    <source>
        <dbReference type="Proteomes" id="UP000054408"/>
    </source>
</evidence>
<keyword evidence="2" id="KW-0813">Transport</keyword>
<dbReference type="GO" id="GO:0005886">
    <property type="term" value="C:plasma membrane"/>
    <property type="evidence" value="ECO:0007669"/>
    <property type="project" value="UniProtKB-SubCell"/>
</dbReference>
<feature type="transmembrane region" description="Helical" evidence="7">
    <location>
        <begin position="15"/>
        <end position="36"/>
    </location>
</feature>
<keyword evidence="4 7" id="KW-0812">Transmembrane</keyword>
<keyword evidence="5 7" id="KW-1133">Transmembrane helix</keyword>
<feature type="transmembrane region" description="Helical" evidence="7">
    <location>
        <begin position="43"/>
        <end position="62"/>
    </location>
</feature>
<dbReference type="PROSITE" id="PS50850">
    <property type="entry name" value="MFS"/>
    <property type="match status" value="2"/>
</dbReference>
<dbReference type="Proteomes" id="UP000054408">
    <property type="component" value="Unassembled WGS sequence"/>
</dbReference>